<evidence type="ECO:0000313" key="3">
    <source>
        <dbReference type="Proteomes" id="UP000283128"/>
    </source>
</evidence>
<organism evidence="2 3">
    <name type="scientific">Streptomyces antnestii</name>
    <dbReference type="NCBI Taxonomy" id="2494256"/>
    <lineage>
        <taxon>Bacteria</taxon>
        <taxon>Bacillati</taxon>
        <taxon>Actinomycetota</taxon>
        <taxon>Actinomycetes</taxon>
        <taxon>Kitasatosporales</taxon>
        <taxon>Streptomycetaceae</taxon>
        <taxon>Streptomyces</taxon>
    </lineage>
</organism>
<name>A0A3S2XVA6_9ACTN</name>
<reference evidence="2 3" key="1">
    <citation type="submission" date="2019-01" db="EMBL/GenBank/DDBJ databases">
        <title>Genome sequences of Streptomyces and Rhizobium isolates collected from root and soil.</title>
        <authorList>
            <person name="Chhettri S."/>
            <person name="Sevigny J.L."/>
            <person name="Sen A."/>
            <person name="Ennis N."/>
            <person name="Tisa L."/>
        </authorList>
    </citation>
    <scope>NUCLEOTIDE SEQUENCE [LARGE SCALE GENOMIC DNA]</scope>
    <source>
        <strain evidence="2 3">San01</strain>
    </source>
</reference>
<dbReference type="EMBL" id="RZYA01000006">
    <property type="protein sequence ID" value="RVU24471.1"/>
    <property type="molecule type" value="Genomic_DNA"/>
</dbReference>
<protein>
    <submittedName>
        <fullName evidence="2">Uncharacterized protein</fullName>
    </submittedName>
</protein>
<evidence type="ECO:0000256" key="1">
    <source>
        <dbReference type="SAM" id="SignalP"/>
    </source>
</evidence>
<keyword evidence="3" id="KW-1185">Reference proteome</keyword>
<dbReference type="AlphaFoldDB" id="A0A3S2XVA6"/>
<dbReference type="RefSeq" id="WP_127828828.1">
    <property type="nucleotide sequence ID" value="NZ_RZYA01000006.1"/>
</dbReference>
<proteinExistence type="predicted"/>
<keyword evidence="1" id="KW-0732">Signal</keyword>
<gene>
    <name evidence="2" type="ORF">EOT10_15820</name>
</gene>
<comment type="caution">
    <text evidence="2">The sequence shown here is derived from an EMBL/GenBank/DDBJ whole genome shotgun (WGS) entry which is preliminary data.</text>
</comment>
<dbReference type="OrthoDB" id="4228301at2"/>
<feature type="chain" id="PRO_5018717605" evidence="1">
    <location>
        <begin position="35"/>
        <end position="146"/>
    </location>
</feature>
<feature type="signal peptide" evidence="1">
    <location>
        <begin position="1"/>
        <end position="34"/>
    </location>
</feature>
<evidence type="ECO:0000313" key="2">
    <source>
        <dbReference type="EMBL" id="RVU24471.1"/>
    </source>
</evidence>
<sequence>MRTARTVGRKFTMAAAGLLGAAALLVTNTVAAQAADYTNITFKMYPGKQSTIIIYADGHQAGRVNWVADPFGGAPGEYLCAVDDRSDGYYVKGILTTGRTVSTNGKPSPGADCQGGNLPEDRGYGLKACLENHYVRACSINYYVHS</sequence>
<dbReference type="Proteomes" id="UP000283128">
    <property type="component" value="Unassembled WGS sequence"/>
</dbReference>
<accession>A0A3S2XVA6</accession>